<comment type="subcellular location">
    <subcellularLocation>
        <location evidence="1">Cell membrane</location>
        <topology evidence="1">Multi-pass membrane protein</topology>
    </subcellularLocation>
</comment>
<feature type="transmembrane region" description="Helical" evidence="8">
    <location>
        <begin position="136"/>
        <end position="152"/>
    </location>
</feature>
<evidence type="ECO:0000256" key="3">
    <source>
        <dbReference type="ARBA" id="ARBA00022676"/>
    </source>
</evidence>
<keyword evidence="2" id="KW-1003">Cell membrane</keyword>
<evidence type="ECO:0000256" key="7">
    <source>
        <dbReference type="ARBA" id="ARBA00023136"/>
    </source>
</evidence>
<evidence type="ECO:0000313" key="9">
    <source>
        <dbReference type="EMBL" id="SDC07287.1"/>
    </source>
</evidence>
<accession>A0A1G6ILC8</accession>
<keyword evidence="6 8" id="KW-1133">Transmembrane helix</keyword>
<feature type="transmembrane region" description="Helical" evidence="8">
    <location>
        <begin position="261"/>
        <end position="282"/>
    </location>
</feature>
<protein>
    <submittedName>
        <fullName evidence="9">Dolichyl-phosphate-mannose-protein mannosyltransferase</fullName>
    </submittedName>
</protein>
<evidence type="ECO:0000256" key="2">
    <source>
        <dbReference type="ARBA" id="ARBA00022475"/>
    </source>
</evidence>
<keyword evidence="3 9" id="KW-0328">Glycosyltransferase</keyword>
<evidence type="ECO:0000256" key="8">
    <source>
        <dbReference type="SAM" id="Phobius"/>
    </source>
</evidence>
<evidence type="ECO:0000256" key="4">
    <source>
        <dbReference type="ARBA" id="ARBA00022679"/>
    </source>
</evidence>
<dbReference type="PANTHER" id="PTHR33908">
    <property type="entry name" value="MANNOSYLTRANSFERASE YKCB-RELATED"/>
    <property type="match status" value="1"/>
</dbReference>
<feature type="transmembrane region" description="Helical" evidence="8">
    <location>
        <begin position="205"/>
        <end position="225"/>
    </location>
</feature>
<proteinExistence type="predicted"/>
<dbReference type="InterPro" id="IPR050297">
    <property type="entry name" value="LipidA_mod_glycosyltrf_83"/>
</dbReference>
<feature type="transmembrane region" description="Helical" evidence="8">
    <location>
        <begin position="347"/>
        <end position="366"/>
    </location>
</feature>
<organism evidence="9 10">
    <name type="scientific">Nocardioides lianchengensis</name>
    <dbReference type="NCBI Taxonomy" id="1045774"/>
    <lineage>
        <taxon>Bacteria</taxon>
        <taxon>Bacillati</taxon>
        <taxon>Actinomycetota</taxon>
        <taxon>Actinomycetes</taxon>
        <taxon>Propionibacteriales</taxon>
        <taxon>Nocardioidaceae</taxon>
        <taxon>Nocardioides</taxon>
    </lineage>
</organism>
<keyword evidence="4 9" id="KW-0808">Transferase</keyword>
<dbReference type="PANTHER" id="PTHR33908:SF11">
    <property type="entry name" value="MEMBRANE PROTEIN"/>
    <property type="match status" value="1"/>
</dbReference>
<keyword evidence="7 8" id="KW-0472">Membrane</keyword>
<dbReference type="GO" id="GO:0016763">
    <property type="term" value="F:pentosyltransferase activity"/>
    <property type="evidence" value="ECO:0007669"/>
    <property type="project" value="TreeGrafter"/>
</dbReference>
<keyword evidence="5 8" id="KW-0812">Transmembrane</keyword>
<dbReference type="STRING" id="1045774.SAMN05421872_101218"/>
<evidence type="ECO:0000256" key="1">
    <source>
        <dbReference type="ARBA" id="ARBA00004651"/>
    </source>
</evidence>
<evidence type="ECO:0000256" key="5">
    <source>
        <dbReference type="ARBA" id="ARBA00022692"/>
    </source>
</evidence>
<feature type="transmembrane region" description="Helical" evidence="8">
    <location>
        <begin position="112"/>
        <end position="130"/>
    </location>
</feature>
<name>A0A1G6ILC8_9ACTN</name>
<dbReference type="Proteomes" id="UP000199034">
    <property type="component" value="Unassembled WGS sequence"/>
</dbReference>
<keyword evidence="10" id="KW-1185">Reference proteome</keyword>
<evidence type="ECO:0000313" key="10">
    <source>
        <dbReference type="Proteomes" id="UP000199034"/>
    </source>
</evidence>
<feature type="transmembrane region" description="Helical" evidence="8">
    <location>
        <begin position="157"/>
        <end position="173"/>
    </location>
</feature>
<feature type="transmembrane region" description="Helical" evidence="8">
    <location>
        <begin position="80"/>
        <end position="100"/>
    </location>
</feature>
<reference evidence="10" key="1">
    <citation type="submission" date="2016-10" db="EMBL/GenBank/DDBJ databases">
        <authorList>
            <person name="Varghese N."/>
            <person name="Submissions S."/>
        </authorList>
    </citation>
    <scope>NUCLEOTIDE SEQUENCE [LARGE SCALE GENOMIC DNA]</scope>
    <source>
        <strain evidence="10">CGMCC 4.6858</strain>
    </source>
</reference>
<evidence type="ECO:0000256" key="6">
    <source>
        <dbReference type="ARBA" id="ARBA00022989"/>
    </source>
</evidence>
<dbReference type="EMBL" id="FMZM01000001">
    <property type="protein sequence ID" value="SDC07287.1"/>
    <property type="molecule type" value="Genomic_DNA"/>
</dbReference>
<feature type="transmembrane region" description="Helical" evidence="8">
    <location>
        <begin position="179"/>
        <end position="198"/>
    </location>
</feature>
<sequence length="505" mass="53105">MGRLIGWVDARHTIAISAVAAFLLRLPGLTRPIRADEAGFTLVARAWDPSPEHLYGPFFVDRPPLLIAIFRGSDDLGGPLFIRVLGALACALLVVLAAWTARLVADERSARWTAVCVATITSTTVIDAVAVKGELLGLPFVMAACALTLLAVRRRSAWLALLAGLAAGTAPHIKQNLVGGLVFAAVLLLASGLTRVLRPGEVARLAAAGLVGASATTVATIAWALSAGVHLDVLWYDLVGFRSDAASAIAAGSPDAPVLRAGVLIVAALVSGLLIVVGGFVWHVRELWSADRALTAATAALLVTDTLALVYGGSFWRDYLFPLVPGAALAAALLVTRSDPGGRRMRAVVLGAAVSALVCLVGWSVLNAAGLQEFHEHDTGVAIEAAAEPGDTLVVFGGRADLQLASGLRSPYEHLWSLPMRTLDPDLDDLDTLVAGPDAPTWLVEWVGFTTWSEDGGARLRRLVEERYDVHGTGCDGRPVYLLRGLERGPVAPNCGETVMQPIRP</sequence>
<gene>
    <name evidence="9" type="ORF">SAMN05421872_101218</name>
</gene>
<feature type="transmembrane region" description="Helical" evidence="8">
    <location>
        <begin position="319"/>
        <end position="335"/>
    </location>
</feature>
<feature type="transmembrane region" description="Helical" evidence="8">
    <location>
        <begin position="294"/>
        <end position="313"/>
    </location>
</feature>
<dbReference type="GO" id="GO:0005886">
    <property type="term" value="C:plasma membrane"/>
    <property type="evidence" value="ECO:0007669"/>
    <property type="project" value="UniProtKB-SubCell"/>
</dbReference>
<dbReference type="GO" id="GO:0009103">
    <property type="term" value="P:lipopolysaccharide biosynthetic process"/>
    <property type="evidence" value="ECO:0007669"/>
    <property type="project" value="UniProtKB-ARBA"/>
</dbReference>
<dbReference type="AlphaFoldDB" id="A0A1G6ILC8"/>